<feature type="transmembrane region" description="Helical" evidence="2">
    <location>
        <begin position="40"/>
        <end position="62"/>
    </location>
</feature>
<protein>
    <submittedName>
        <fullName evidence="3">Trypsin-like peptidase domain-containing protein</fullName>
    </submittedName>
</protein>
<keyword evidence="1" id="KW-0720">Serine protease</keyword>
<dbReference type="GO" id="GO:0006508">
    <property type="term" value="P:proteolysis"/>
    <property type="evidence" value="ECO:0007669"/>
    <property type="project" value="InterPro"/>
</dbReference>
<dbReference type="SUPFAM" id="SSF50494">
    <property type="entry name" value="Trypsin-like serine proteases"/>
    <property type="match status" value="1"/>
</dbReference>
<evidence type="ECO:0000313" key="4">
    <source>
        <dbReference type="Proteomes" id="UP000199159"/>
    </source>
</evidence>
<dbReference type="Pfam" id="PF13365">
    <property type="entry name" value="Trypsin_2"/>
    <property type="match status" value="1"/>
</dbReference>
<keyword evidence="2" id="KW-0812">Transmembrane</keyword>
<sequence length="266" mass="29754">MKHENEPEQVEENVYEEPSIEDFLFEEDDEKVQKPIIRPIFIKIIVVLISLSLLSSIFGVWIKVFNLPSFDFLERSSVLSKEEMIQEYKQAVVTIEGNGVKGTGFNISIDGLIITNSHVIDGMNQIVVSFPNGDFYKGDVVLDEKEIDIAIVNISPEQELPYLPLAEKQKGKWNISDRVYIIGNPLAYTRIAIDGKIVSEEPNGSIKIEAPIHKGNSGSPVINEDGMVIGVIYAKSIPKVGKEDLVQGFATPIEQFSKYLTEDRTP</sequence>
<keyword evidence="2" id="KW-1133">Transmembrane helix</keyword>
<dbReference type="PRINTS" id="PR00834">
    <property type="entry name" value="PROTEASES2C"/>
</dbReference>
<keyword evidence="4" id="KW-1185">Reference proteome</keyword>
<evidence type="ECO:0000256" key="1">
    <source>
        <dbReference type="ARBA" id="ARBA00022825"/>
    </source>
</evidence>
<organism evidence="3 4">
    <name type="scientific">Litchfieldia salsa</name>
    <dbReference type="NCBI Taxonomy" id="930152"/>
    <lineage>
        <taxon>Bacteria</taxon>
        <taxon>Bacillati</taxon>
        <taxon>Bacillota</taxon>
        <taxon>Bacilli</taxon>
        <taxon>Bacillales</taxon>
        <taxon>Bacillaceae</taxon>
        <taxon>Litchfieldia</taxon>
    </lineage>
</organism>
<reference evidence="4" key="1">
    <citation type="submission" date="2016-10" db="EMBL/GenBank/DDBJ databases">
        <authorList>
            <person name="Varghese N."/>
            <person name="Submissions S."/>
        </authorList>
    </citation>
    <scope>NUCLEOTIDE SEQUENCE [LARGE SCALE GENOMIC DNA]</scope>
    <source>
        <strain evidence="4">IBRC-M10078</strain>
    </source>
</reference>
<evidence type="ECO:0000256" key="2">
    <source>
        <dbReference type="SAM" id="Phobius"/>
    </source>
</evidence>
<dbReference type="STRING" id="930152.SAMN05216565_102300"/>
<gene>
    <name evidence="3" type="ORF">SAMN05216565_102300</name>
</gene>
<dbReference type="Proteomes" id="UP000199159">
    <property type="component" value="Unassembled WGS sequence"/>
</dbReference>
<accession>A0A1H0RMY4</accession>
<dbReference type="PANTHER" id="PTHR22939:SF129">
    <property type="entry name" value="SERINE PROTEASE HTRA2, MITOCHONDRIAL"/>
    <property type="match status" value="1"/>
</dbReference>
<dbReference type="AlphaFoldDB" id="A0A1H0RMY4"/>
<keyword evidence="2" id="KW-0472">Membrane</keyword>
<proteinExistence type="predicted"/>
<dbReference type="OrthoDB" id="9766361at2"/>
<dbReference type="Gene3D" id="2.40.10.10">
    <property type="entry name" value="Trypsin-like serine proteases"/>
    <property type="match status" value="2"/>
</dbReference>
<dbReference type="InterPro" id="IPR009003">
    <property type="entry name" value="Peptidase_S1_PA"/>
</dbReference>
<dbReference type="PANTHER" id="PTHR22939">
    <property type="entry name" value="SERINE PROTEASE FAMILY S1C HTRA-RELATED"/>
    <property type="match status" value="1"/>
</dbReference>
<dbReference type="RefSeq" id="WP_090850690.1">
    <property type="nucleotide sequence ID" value="NZ_FNJU01000002.1"/>
</dbReference>
<dbReference type="InterPro" id="IPR043504">
    <property type="entry name" value="Peptidase_S1_PA_chymotrypsin"/>
</dbReference>
<dbReference type="InterPro" id="IPR001940">
    <property type="entry name" value="Peptidase_S1C"/>
</dbReference>
<dbReference type="EMBL" id="FNJU01000002">
    <property type="protein sequence ID" value="SDP30854.1"/>
    <property type="molecule type" value="Genomic_DNA"/>
</dbReference>
<evidence type="ECO:0000313" key="3">
    <source>
        <dbReference type="EMBL" id="SDP30854.1"/>
    </source>
</evidence>
<name>A0A1H0RMY4_9BACI</name>
<keyword evidence="1" id="KW-0378">Hydrolase</keyword>
<keyword evidence="1" id="KW-0645">Protease</keyword>
<dbReference type="GO" id="GO:0004252">
    <property type="term" value="F:serine-type endopeptidase activity"/>
    <property type="evidence" value="ECO:0007669"/>
    <property type="project" value="InterPro"/>
</dbReference>